<dbReference type="SUPFAM" id="SSF54593">
    <property type="entry name" value="Glyoxalase/Bleomycin resistance protein/Dihydroxybiphenyl dioxygenase"/>
    <property type="match status" value="1"/>
</dbReference>
<feature type="domain" description="VOC" evidence="2">
    <location>
        <begin position="171"/>
        <end position="294"/>
    </location>
</feature>
<dbReference type="PANTHER" id="PTHR43048">
    <property type="entry name" value="METHYLMALONYL-COA EPIMERASE"/>
    <property type="match status" value="1"/>
</dbReference>
<dbReference type="Proteomes" id="UP001174694">
    <property type="component" value="Unassembled WGS sequence"/>
</dbReference>
<evidence type="ECO:0000313" key="4">
    <source>
        <dbReference type="Proteomes" id="UP001174694"/>
    </source>
</evidence>
<dbReference type="Pfam" id="PF00903">
    <property type="entry name" value="Glyoxalase"/>
    <property type="match status" value="1"/>
</dbReference>
<dbReference type="GO" id="GO:0004493">
    <property type="term" value="F:methylmalonyl-CoA epimerase activity"/>
    <property type="evidence" value="ECO:0007669"/>
    <property type="project" value="TreeGrafter"/>
</dbReference>
<dbReference type="InterPro" id="IPR004360">
    <property type="entry name" value="Glyas_Fos-R_dOase_dom"/>
</dbReference>
<dbReference type="PANTHER" id="PTHR43048:SF3">
    <property type="entry name" value="METHYLMALONYL-COA EPIMERASE, MITOCHONDRIAL"/>
    <property type="match status" value="1"/>
</dbReference>
<evidence type="ECO:0000313" key="3">
    <source>
        <dbReference type="EMBL" id="KAJ9150647.1"/>
    </source>
</evidence>
<reference evidence="3" key="1">
    <citation type="submission" date="2022-07" db="EMBL/GenBank/DDBJ databases">
        <title>Fungi with potential for degradation of polypropylene.</title>
        <authorList>
            <person name="Gostincar C."/>
        </authorList>
    </citation>
    <scope>NUCLEOTIDE SEQUENCE</scope>
    <source>
        <strain evidence="3">EXF-13308</strain>
    </source>
</reference>
<evidence type="ECO:0000259" key="2">
    <source>
        <dbReference type="PROSITE" id="PS51819"/>
    </source>
</evidence>
<name>A0AA38VTB8_9PEZI</name>
<feature type="domain" description="VOC" evidence="2">
    <location>
        <begin position="17"/>
        <end position="130"/>
    </location>
</feature>
<dbReference type="GO" id="GO:0005739">
    <property type="term" value="C:mitochondrion"/>
    <property type="evidence" value="ECO:0007669"/>
    <property type="project" value="TreeGrafter"/>
</dbReference>
<keyword evidence="4" id="KW-1185">Reference proteome</keyword>
<protein>
    <submittedName>
        <fullName evidence="3">Glyoxalase</fullName>
    </submittedName>
</protein>
<dbReference type="GO" id="GO:0046491">
    <property type="term" value="P:L-methylmalonyl-CoA metabolic process"/>
    <property type="evidence" value="ECO:0007669"/>
    <property type="project" value="TreeGrafter"/>
</dbReference>
<accession>A0AA38VTB8</accession>
<dbReference type="PROSITE" id="PS51819">
    <property type="entry name" value="VOC"/>
    <property type="match status" value="2"/>
</dbReference>
<dbReference type="FunFam" id="3.10.180.10:FF:000034">
    <property type="entry name" value="Glyoxalase/Bleomycin resistance protein/Dihydroxybiphenyl dioxygenase"/>
    <property type="match status" value="1"/>
</dbReference>
<dbReference type="AlphaFoldDB" id="A0AA38VTB8"/>
<dbReference type="Gene3D" id="3.10.180.10">
    <property type="entry name" value="2,3-Dihydroxybiphenyl 1,2-Dioxygenase, domain 1"/>
    <property type="match status" value="2"/>
</dbReference>
<dbReference type="InterPro" id="IPR037523">
    <property type="entry name" value="VOC_core"/>
</dbReference>
<dbReference type="EMBL" id="JANBVO010000007">
    <property type="protein sequence ID" value="KAJ9150647.1"/>
    <property type="molecule type" value="Genomic_DNA"/>
</dbReference>
<dbReference type="InterPro" id="IPR051785">
    <property type="entry name" value="MMCE/EMCE_epimerase"/>
</dbReference>
<sequence>MAAASVYNSLKKINLVRIAHVYYKHQDIDAARGFAEDFGFSETARNGARTYYRGYGTEPFVLCLEAASASEFGGVAFAVESEEDLVHASKTLPAEAKPSEVYDLTDAPGGGKCVTFYDPVDGFPFHLVWGQEKVQARDPHFPELKINYPTEKNREAGKFQRFEKRPAPVHKLGHFGMCVTNFKKCYEFYTKYFNFFPSELIHNDKGEDITVFFRLNRGNDKVDHHCFFFFEGPKMHVHHSSFETHDFDTQVLGHDWLRHKGYKNCWGVGRHVMGSQIFDYWFDPDGFIMEHYVDGDLLDVSYPTQKTKAAPDNLHVWGPDLPPTFLT</sequence>
<organism evidence="3 4">
    <name type="scientific">Pleurostoma richardsiae</name>
    <dbReference type="NCBI Taxonomy" id="41990"/>
    <lineage>
        <taxon>Eukaryota</taxon>
        <taxon>Fungi</taxon>
        <taxon>Dikarya</taxon>
        <taxon>Ascomycota</taxon>
        <taxon>Pezizomycotina</taxon>
        <taxon>Sordariomycetes</taxon>
        <taxon>Sordariomycetidae</taxon>
        <taxon>Calosphaeriales</taxon>
        <taxon>Pleurostomataceae</taxon>
        <taxon>Pleurostoma</taxon>
    </lineage>
</organism>
<evidence type="ECO:0000256" key="1">
    <source>
        <dbReference type="ARBA" id="ARBA00022723"/>
    </source>
</evidence>
<dbReference type="InterPro" id="IPR029068">
    <property type="entry name" value="Glyas_Bleomycin-R_OHBP_Dase"/>
</dbReference>
<gene>
    <name evidence="3" type="ORF">NKR23_g3404</name>
</gene>
<keyword evidence="1" id="KW-0479">Metal-binding</keyword>
<dbReference type="GO" id="GO:0046872">
    <property type="term" value="F:metal ion binding"/>
    <property type="evidence" value="ECO:0007669"/>
    <property type="project" value="UniProtKB-KW"/>
</dbReference>
<comment type="caution">
    <text evidence="3">The sequence shown here is derived from an EMBL/GenBank/DDBJ whole genome shotgun (WGS) entry which is preliminary data.</text>
</comment>
<proteinExistence type="predicted"/>
<dbReference type="FunFam" id="3.10.180.10:FF:000039">
    <property type="entry name" value="Trihydroxytoluene oxygenase (AFU_orthologue AFUA_8G02470)"/>
    <property type="match status" value="1"/>
</dbReference>